<evidence type="ECO:0000313" key="3">
    <source>
        <dbReference type="Proteomes" id="UP000613974"/>
    </source>
</evidence>
<accession>A0ABQ3SP37</accession>
<feature type="compositionally biased region" description="Basic and acidic residues" evidence="1">
    <location>
        <begin position="20"/>
        <end position="32"/>
    </location>
</feature>
<name>A0ABQ3SP37_9ACTN</name>
<evidence type="ECO:0000313" key="2">
    <source>
        <dbReference type="EMBL" id="GHI69722.1"/>
    </source>
</evidence>
<reference evidence="3" key="1">
    <citation type="submission" date="2023-07" db="EMBL/GenBank/DDBJ databases">
        <title>Whole genome shotgun sequence of Streptomyces nojiriensis NBRC 13794.</title>
        <authorList>
            <person name="Komaki H."/>
            <person name="Tamura T."/>
        </authorList>
    </citation>
    <scope>NUCLEOTIDE SEQUENCE [LARGE SCALE GENOMIC DNA]</scope>
    <source>
        <strain evidence="3">NBRC 13794</strain>
    </source>
</reference>
<protein>
    <submittedName>
        <fullName evidence="2">Uncharacterized protein</fullName>
    </submittedName>
</protein>
<feature type="region of interest" description="Disordered" evidence="1">
    <location>
        <begin position="20"/>
        <end position="70"/>
    </location>
</feature>
<dbReference type="Proteomes" id="UP000613974">
    <property type="component" value="Unassembled WGS sequence"/>
</dbReference>
<proteinExistence type="predicted"/>
<sequence>MRIVVAEQVAPAVRHDQPGARVAAVRDRRSVADRPVGTGLDPGQAVVAVPRQPPADHHDQAGAGTSVPSTISTVSLAKRLLGAGASPGPRWSMTRSAVDSDTPKSGTR</sequence>
<evidence type="ECO:0000256" key="1">
    <source>
        <dbReference type="SAM" id="MobiDB-lite"/>
    </source>
</evidence>
<feature type="region of interest" description="Disordered" evidence="1">
    <location>
        <begin position="82"/>
        <end position="108"/>
    </location>
</feature>
<dbReference type="EMBL" id="BNEC01000005">
    <property type="protein sequence ID" value="GHI69722.1"/>
    <property type="molecule type" value="Genomic_DNA"/>
</dbReference>
<feature type="compositionally biased region" description="Polar residues" evidence="1">
    <location>
        <begin position="93"/>
        <end position="108"/>
    </location>
</feature>
<organism evidence="2 3">
    <name type="scientific">Streptomyces nojiriensis</name>
    <dbReference type="NCBI Taxonomy" id="66374"/>
    <lineage>
        <taxon>Bacteria</taxon>
        <taxon>Bacillati</taxon>
        <taxon>Actinomycetota</taxon>
        <taxon>Actinomycetes</taxon>
        <taxon>Kitasatosporales</taxon>
        <taxon>Streptomycetaceae</taxon>
        <taxon>Streptomyces</taxon>
    </lineage>
</organism>
<gene>
    <name evidence="2" type="ORF">Snoj_36400</name>
</gene>
<keyword evidence="3" id="KW-1185">Reference proteome</keyword>
<comment type="caution">
    <text evidence="2">The sequence shown here is derived from an EMBL/GenBank/DDBJ whole genome shotgun (WGS) entry which is preliminary data.</text>
</comment>